<proteinExistence type="predicted"/>
<name>A0AAQ4FMS1_AMBAM</name>
<dbReference type="EMBL" id="JARKHS020000611">
    <property type="protein sequence ID" value="KAK8788597.1"/>
    <property type="molecule type" value="Genomic_DNA"/>
</dbReference>
<evidence type="ECO:0000256" key="1">
    <source>
        <dbReference type="SAM" id="MobiDB-lite"/>
    </source>
</evidence>
<keyword evidence="2" id="KW-0812">Transmembrane</keyword>
<keyword evidence="2" id="KW-1133">Transmembrane helix</keyword>
<dbReference type="Proteomes" id="UP001321473">
    <property type="component" value="Unassembled WGS sequence"/>
</dbReference>
<keyword evidence="2" id="KW-0472">Membrane</keyword>
<feature type="compositionally biased region" description="Basic and acidic residues" evidence="1">
    <location>
        <begin position="11"/>
        <end position="21"/>
    </location>
</feature>
<dbReference type="AlphaFoldDB" id="A0AAQ4FMS1"/>
<protein>
    <submittedName>
        <fullName evidence="3">Uncharacterized protein</fullName>
    </submittedName>
</protein>
<feature type="transmembrane region" description="Helical" evidence="2">
    <location>
        <begin position="173"/>
        <end position="193"/>
    </location>
</feature>
<sequence length="200" mass="22862">MSHADWLAQPSEERKTADPEARRSIVYEDQADMEVQDYADFGPRLYLLLGSDLVLFLWRLHPERRLTYGLLLSFCLHWAYWEAQQKAAYTAHVRMYGQLPPHCRQGYNLPWTSVSGDNIEVCEAYRRLIAAAPLPVVSPLFEVAELVDEVFLELLGTIGTALYWLVNRPRKICAAFVVLGMVTTVFVLAAILADDFMRPQ</sequence>
<evidence type="ECO:0000313" key="3">
    <source>
        <dbReference type="EMBL" id="KAK8788597.1"/>
    </source>
</evidence>
<accession>A0AAQ4FMS1</accession>
<evidence type="ECO:0000313" key="4">
    <source>
        <dbReference type="Proteomes" id="UP001321473"/>
    </source>
</evidence>
<keyword evidence="4" id="KW-1185">Reference proteome</keyword>
<gene>
    <name evidence="3" type="ORF">V5799_021625</name>
</gene>
<comment type="caution">
    <text evidence="3">The sequence shown here is derived from an EMBL/GenBank/DDBJ whole genome shotgun (WGS) entry which is preliminary data.</text>
</comment>
<evidence type="ECO:0000256" key="2">
    <source>
        <dbReference type="SAM" id="Phobius"/>
    </source>
</evidence>
<organism evidence="3 4">
    <name type="scientific">Amblyomma americanum</name>
    <name type="common">Lone star tick</name>
    <dbReference type="NCBI Taxonomy" id="6943"/>
    <lineage>
        <taxon>Eukaryota</taxon>
        <taxon>Metazoa</taxon>
        <taxon>Ecdysozoa</taxon>
        <taxon>Arthropoda</taxon>
        <taxon>Chelicerata</taxon>
        <taxon>Arachnida</taxon>
        <taxon>Acari</taxon>
        <taxon>Parasitiformes</taxon>
        <taxon>Ixodida</taxon>
        <taxon>Ixodoidea</taxon>
        <taxon>Ixodidae</taxon>
        <taxon>Amblyomminae</taxon>
        <taxon>Amblyomma</taxon>
    </lineage>
</organism>
<feature type="region of interest" description="Disordered" evidence="1">
    <location>
        <begin position="1"/>
        <end position="21"/>
    </location>
</feature>
<reference evidence="3 4" key="1">
    <citation type="journal article" date="2023" name="Arcadia Sci">
        <title>De novo assembly of a long-read Amblyomma americanum tick genome.</title>
        <authorList>
            <person name="Chou S."/>
            <person name="Poskanzer K.E."/>
            <person name="Rollins M."/>
            <person name="Thuy-Boun P.S."/>
        </authorList>
    </citation>
    <scope>NUCLEOTIDE SEQUENCE [LARGE SCALE GENOMIC DNA]</scope>
    <source>
        <strain evidence="3">F_SG_1</strain>
        <tissue evidence="3">Salivary glands</tissue>
    </source>
</reference>
<feature type="transmembrane region" description="Helical" evidence="2">
    <location>
        <begin position="150"/>
        <end position="166"/>
    </location>
</feature>